<evidence type="ECO:0000313" key="12">
    <source>
        <dbReference type="Proteomes" id="UP001241988"/>
    </source>
</evidence>
<evidence type="ECO:0000256" key="3">
    <source>
        <dbReference type="ARBA" id="ARBA00013365"/>
    </source>
</evidence>
<dbReference type="NCBIfam" id="TIGR00619">
    <property type="entry name" value="sbcd"/>
    <property type="match status" value="1"/>
</dbReference>
<evidence type="ECO:0000256" key="4">
    <source>
        <dbReference type="ARBA" id="ARBA00022722"/>
    </source>
</evidence>
<evidence type="ECO:0000256" key="7">
    <source>
        <dbReference type="ARBA" id="ARBA00023172"/>
    </source>
</evidence>
<accession>A0ABU0GWJ9</accession>
<dbReference type="EMBL" id="JAUSWB010000006">
    <property type="protein sequence ID" value="MDQ0429749.1"/>
    <property type="molecule type" value="Genomic_DNA"/>
</dbReference>
<dbReference type="InterPro" id="IPR026843">
    <property type="entry name" value="SbcD_C"/>
</dbReference>
<keyword evidence="8" id="KW-0255">Endonuclease</keyword>
<comment type="caution">
    <text evidence="11">The sequence shown here is derived from an EMBL/GenBank/DDBJ whole genome shotgun (WGS) entry which is preliminary data.</text>
</comment>
<comment type="function">
    <text evidence="8">SbcCD cleaves DNA hairpin structures. These structures can inhibit DNA replication and are intermediates in certain DNA recombination reactions. The complex acts as a 3'-&gt;5' double strand exonuclease that can open hairpins. It also has a 5' single-strand endonuclease activity.</text>
</comment>
<dbReference type="PANTHER" id="PTHR30337">
    <property type="entry name" value="COMPONENT OF ATP-DEPENDENT DSDNA EXONUCLEASE"/>
    <property type="match status" value="1"/>
</dbReference>
<evidence type="ECO:0000259" key="9">
    <source>
        <dbReference type="Pfam" id="PF00149"/>
    </source>
</evidence>
<protein>
    <recommendedName>
        <fullName evidence="3 8">Nuclease SbcCD subunit D</fullName>
    </recommendedName>
</protein>
<dbReference type="InterPro" id="IPR050535">
    <property type="entry name" value="DNA_Repair-Maintenance_Comp"/>
</dbReference>
<keyword evidence="4 8" id="KW-0540">Nuclease</keyword>
<keyword evidence="7 8" id="KW-0233">DNA recombination</keyword>
<dbReference type="Proteomes" id="UP001241988">
    <property type="component" value="Unassembled WGS sequence"/>
</dbReference>
<dbReference type="Pfam" id="PF00149">
    <property type="entry name" value="Metallophos"/>
    <property type="match status" value="1"/>
</dbReference>
<gene>
    <name evidence="8" type="primary">sbcD</name>
    <name evidence="11" type="ORF">QOZ98_002577</name>
</gene>
<evidence type="ECO:0000256" key="2">
    <source>
        <dbReference type="ARBA" id="ARBA00011322"/>
    </source>
</evidence>
<keyword evidence="5 8" id="KW-0378">Hydrolase</keyword>
<feature type="domain" description="Calcineurin-like phosphoesterase" evidence="9">
    <location>
        <begin position="1"/>
        <end position="130"/>
    </location>
</feature>
<dbReference type="InterPro" id="IPR029052">
    <property type="entry name" value="Metallo-depent_PP-like"/>
</dbReference>
<organism evidence="11 12">
    <name type="scientific">Planomicrobium stackebrandtii</name>
    <dbReference type="NCBI Taxonomy" id="253160"/>
    <lineage>
        <taxon>Bacteria</taxon>
        <taxon>Bacillati</taxon>
        <taxon>Bacillota</taxon>
        <taxon>Bacilli</taxon>
        <taxon>Bacillales</taxon>
        <taxon>Caryophanaceae</taxon>
        <taxon>Planomicrobium</taxon>
    </lineage>
</organism>
<comment type="subunit">
    <text evidence="2 8">Heterodimer of SbcC and SbcD.</text>
</comment>
<name>A0ABU0GWJ9_9BACL</name>
<feature type="domain" description="Nuclease SbcCD subunit D C-terminal" evidence="10">
    <location>
        <begin position="272"/>
        <end position="355"/>
    </location>
</feature>
<evidence type="ECO:0000256" key="5">
    <source>
        <dbReference type="ARBA" id="ARBA00022801"/>
    </source>
</evidence>
<comment type="similarity">
    <text evidence="1 8">Belongs to the SbcD family.</text>
</comment>
<evidence type="ECO:0000259" key="10">
    <source>
        <dbReference type="Pfam" id="PF12320"/>
    </source>
</evidence>
<keyword evidence="6 8" id="KW-0269">Exonuclease</keyword>
<dbReference type="InterPro" id="IPR004843">
    <property type="entry name" value="Calcineurin-like_PHP"/>
</dbReference>
<keyword evidence="12" id="KW-1185">Reference proteome</keyword>
<dbReference type="Pfam" id="PF12320">
    <property type="entry name" value="SbcD_C"/>
    <property type="match status" value="1"/>
</dbReference>
<dbReference type="RefSeq" id="WP_308787797.1">
    <property type="nucleotide sequence ID" value="NZ_JAUSWB010000006.1"/>
</dbReference>
<evidence type="ECO:0000256" key="6">
    <source>
        <dbReference type="ARBA" id="ARBA00022839"/>
    </source>
</evidence>
<sequence length="388" mass="43975">MKFFHTADWHLGKLVQGIYMTEEQQIVLEQFIDAIKEEQPDAVIIAGDLYDRAVPPTDAVNLLDEVLAKIVLELKTPVLAVAGNHDSPGRLNFGSRLMKMNDIHIAGHVHKEHQAVVLADPFGEVHFHLVPYTDPSMVRYEFEDDAIRTHNDAMKAITENIKSGFDPQARHVFVGHAFVTPHGEQEENTSDSERPLSIGGAEHVDAHHFEGFHYTALGHLHKAHYVLNETIRYSGSPLKYSISEEHHQKGFHIVEMDAEGSVSVTKRLFSPRRNLRTVEGTMAEILHHEISEDFVFVTLLDDAPVLFPMEKIRSVYPNAMHVERRNFSASMTQIKADSRQKMDSLSLFHAFYEEVKGETATDETAKIFEDVLQEFLHEEPAGKEEVKS</sequence>
<dbReference type="InterPro" id="IPR004593">
    <property type="entry name" value="SbcD"/>
</dbReference>
<reference evidence="11 12" key="1">
    <citation type="submission" date="2023-07" db="EMBL/GenBank/DDBJ databases">
        <title>Genomic Encyclopedia of Type Strains, Phase IV (KMG-IV): sequencing the most valuable type-strain genomes for metagenomic binning, comparative biology and taxonomic classification.</title>
        <authorList>
            <person name="Goeker M."/>
        </authorList>
    </citation>
    <scope>NUCLEOTIDE SEQUENCE [LARGE SCALE GENOMIC DNA]</scope>
    <source>
        <strain evidence="11 12">DSM 16419</strain>
    </source>
</reference>
<evidence type="ECO:0000256" key="8">
    <source>
        <dbReference type="RuleBase" id="RU363069"/>
    </source>
</evidence>
<evidence type="ECO:0000313" key="11">
    <source>
        <dbReference type="EMBL" id="MDQ0429749.1"/>
    </source>
</evidence>
<evidence type="ECO:0000256" key="1">
    <source>
        <dbReference type="ARBA" id="ARBA00010555"/>
    </source>
</evidence>
<proteinExistence type="inferred from homology"/>
<dbReference type="PANTHER" id="PTHR30337:SF0">
    <property type="entry name" value="NUCLEASE SBCCD SUBUNIT D"/>
    <property type="match status" value="1"/>
</dbReference>
<dbReference type="InterPro" id="IPR041796">
    <property type="entry name" value="Mre11_N"/>
</dbReference>
<dbReference type="GO" id="GO:0004527">
    <property type="term" value="F:exonuclease activity"/>
    <property type="evidence" value="ECO:0007669"/>
    <property type="project" value="UniProtKB-KW"/>
</dbReference>
<keyword evidence="8" id="KW-0235">DNA replication</keyword>
<dbReference type="SUPFAM" id="SSF56300">
    <property type="entry name" value="Metallo-dependent phosphatases"/>
    <property type="match status" value="1"/>
</dbReference>
<dbReference type="CDD" id="cd00840">
    <property type="entry name" value="MPP_Mre11_N"/>
    <property type="match status" value="1"/>
</dbReference>
<dbReference type="Gene3D" id="3.60.21.10">
    <property type="match status" value="1"/>
</dbReference>